<evidence type="ECO:0000313" key="5">
    <source>
        <dbReference type="EMBL" id="OGC81881.1"/>
    </source>
</evidence>
<dbReference type="GO" id="GO:0004553">
    <property type="term" value="F:hydrolase activity, hydrolyzing O-glycosyl compounds"/>
    <property type="evidence" value="ECO:0007669"/>
    <property type="project" value="InterPro"/>
</dbReference>
<evidence type="ECO:0000313" key="6">
    <source>
        <dbReference type="Proteomes" id="UP000177521"/>
    </source>
</evidence>
<evidence type="ECO:0000259" key="4">
    <source>
        <dbReference type="Pfam" id="PF00331"/>
    </source>
</evidence>
<dbReference type="SUPFAM" id="SSF51445">
    <property type="entry name" value="(Trans)glycosidases"/>
    <property type="match status" value="1"/>
</dbReference>
<sequence>MNWLKKHLRVLSLLLVFLLLFSSLYWLDLSPTDEEMHYGVTFSKDQAINLKLDWRKTYLAILDELKIDNLRLIARWDQLEKEADQFDFADLDWQIAEAAKRGAAVVLVIGQRVPRWPECFIPDWAEQLESSKYEAALLSYLATIIKHYQNYPNISHWQIENEPFLASFGICPPVNESLFQQEIALVRENDSRPIITTDSGELGAWRKASKQGDVFGTTMYRKVWHKYLGYFSWPLPAVFYRLKGQILTAKKAIYVMELQAEPWISDFDFIIDVPISTQLAVFNEDDLKRNISYARKGGFSKIYLWGVEWWYWLKANGQPELWNTAEKIWQTN</sequence>
<keyword evidence="2" id="KW-0119">Carbohydrate metabolism</keyword>
<dbReference type="EMBL" id="MEWS01000029">
    <property type="protein sequence ID" value="OGC81881.1"/>
    <property type="molecule type" value="Genomic_DNA"/>
</dbReference>
<reference evidence="5 6" key="1">
    <citation type="journal article" date="2016" name="Nat. Commun.">
        <title>Thousands of microbial genomes shed light on interconnected biogeochemical processes in an aquifer system.</title>
        <authorList>
            <person name="Anantharaman K."/>
            <person name="Brown C.T."/>
            <person name="Hug L.A."/>
            <person name="Sharon I."/>
            <person name="Castelle C.J."/>
            <person name="Probst A.J."/>
            <person name="Thomas B.C."/>
            <person name="Singh A."/>
            <person name="Wilkins M.J."/>
            <person name="Karaoz U."/>
            <person name="Brodie E.L."/>
            <person name="Williams K.H."/>
            <person name="Hubbard S.S."/>
            <person name="Banfield J.F."/>
        </authorList>
    </citation>
    <scope>NUCLEOTIDE SEQUENCE [LARGE SCALE GENOMIC DNA]</scope>
</reference>
<dbReference type="GO" id="GO:0000272">
    <property type="term" value="P:polysaccharide catabolic process"/>
    <property type="evidence" value="ECO:0007669"/>
    <property type="project" value="UniProtKB-KW"/>
</dbReference>
<dbReference type="Gene3D" id="3.20.20.80">
    <property type="entry name" value="Glycosidases"/>
    <property type="match status" value="1"/>
</dbReference>
<dbReference type="InterPro" id="IPR001000">
    <property type="entry name" value="GH10_dom"/>
</dbReference>
<keyword evidence="3" id="KW-0624">Polysaccharide degradation</keyword>
<comment type="caution">
    <text evidence="5">The sequence shown here is derived from an EMBL/GenBank/DDBJ whole genome shotgun (WGS) entry which is preliminary data.</text>
</comment>
<proteinExistence type="predicted"/>
<protein>
    <recommendedName>
        <fullName evidence="4">GH10 domain-containing protein</fullName>
    </recommendedName>
</protein>
<dbReference type="Proteomes" id="UP000177521">
    <property type="component" value="Unassembled WGS sequence"/>
</dbReference>
<dbReference type="Pfam" id="PF00331">
    <property type="entry name" value="Glyco_hydro_10"/>
    <property type="match status" value="1"/>
</dbReference>
<evidence type="ECO:0000256" key="1">
    <source>
        <dbReference type="ARBA" id="ARBA00022801"/>
    </source>
</evidence>
<accession>A0A1F4XJJ7</accession>
<gene>
    <name evidence="5" type="ORF">A2788_01950</name>
</gene>
<keyword evidence="1" id="KW-0378">Hydrolase</keyword>
<feature type="domain" description="GH10" evidence="4">
    <location>
        <begin position="74"/>
        <end position="167"/>
    </location>
</feature>
<dbReference type="AlphaFoldDB" id="A0A1F4XJJ7"/>
<evidence type="ECO:0000256" key="3">
    <source>
        <dbReference type="ARBA" id="ARBA00023326"/>
    </source>
</evidence>
<evidence type="ECO:0000256" key="2">
    <source>
        <dbReference type="ARBA" id="ARBA00023277"/>
    </source>
</evidence>
<name>A0A1F4XJJ7_9BACT</name>
<organism evidence="5 6">
    <name type="scientific">Candidatus Abawacabacteria bacterium RIFCSPHIGHO2_01_FULL_46_8</name>
    <dbReference type="NCBI Taxonomy" id="1817815"/>
    <lineage>
        <taxon>Bacteria</taxon>
        <taxon>Candidatus Abawacaibacteriota</taxon>
    </lineage>
</organism>
<dbReference type="InterPro" id="IPR017853">
    <property type="entry name" value="GH"/>
</dbReference>